<keyword evidence="3" id="KW-1185">Reference proteome</keyword>
<dbReference type="AlphaFoldDB" id="A0A1Y2FQN0"/>
<comment type="caution">
    <text evidence="2">The sequence shown here is derived from an EMBL/GenBank/DDBJ whole genome shotgun (WGS) entry which is preliminary data.</text>
</comment>
<sequence length="65" mass="6903">MDAAAQGLTDRLWPSKPKRKGRERVGAASWVLRVSKGKTLSTKGGKPRVLVSQRSLGLVATCGAL</sequence>
<gene>
    <name evidence="2" type="ORF">BCR37DRAFT_376856</name>
</gene>
<dbReference type="GeneID" id="63785281"/>
<name>A0A1Y2FQN0_PROLT</name>
<feature type="region of interest" description="Disordered" evidence="1">
    <location>
        <begin position="1"/>
        <end position="25"/>
    </location>
</feature>
<organism evidence="2 3">
    <name type="scientific">Protomyces lactucae-debilis</name>
    <dbReference type="NCBI Taxonomy" id="2754530"/>
    <lineage>
        <taxon>Eukaryota</taxon>
        <taxon>Fungi</taxon>
        <taxon>Dikarya</taxon>
        <taxon>Ascomycota</taxon>
        <taxon>Taphrinomycotina</taxon>
        <taxon>Taphrinomycetes</taxon>
        <taxon>Taphrinales</taxon>
        <taxon>Protomycetaceae</taxon>
        <taxon>Protomyces</taxon>
    </lineage>
</organism>
<feature type="non-terminal residue" evidence="2">
    <location>
        <position position="1"/>
    </location>
</feature>
<evidence type="ECO:0000313" key="3">
    <source>
        <dbReference type="Proteomes" id="UP000193685"/>
    </source>
</evidence>
<dbReference type="EMBL" id="MCFI01000003">
    <property type="protein sequence ID" value="ORY86288.1"/>
    <property type="molecule type" value="Genomic_DNA"/>
</dbReference>
<dbReference type="RefSeq" id="XP_040727470.1">
    <property type="nucleotide sequence ID" value="XM_040868682.1"/>
</dbReference>
<proteinExistence type="predicted"/>
<accession>A0A1Y2FQN0</accession>
<dbReference type="Proteomes" id="UP000193685">
    <property type="component" value="Unassembled WGS sequence"/>
</dbReference>
<evidence type="ECO:0000256" key="1">
    <source>
        <dbReference type="SAM" id="MobiDB-lite"/>
    </source>
</evidence>
<protein>
    <submittedName>
        <fullName evidence="2">Uncharacterized protein</fullName>
    </submittedName>
</protein>
<reference evidence="2 3" key="1">
    <citation type="submission" date="2016-07" db="EMBL/GenBank/DDBJ databases">
        <title>Pervasive Adenine N6-methylation of Active Genes in Fungi.</title>
        <authorList>
            <consortium name="DOE Joint Genome Institute"/>
            <person name="Mondo S.J."/>
            <person name="Dannebaum R.O."/>
            <person name="Kuo R.C."/>
            <person name="Labutti K."/>
            <person name="Haridas S."/>
            <person name="Kuo A."/>
            <person name="Salamov A."/>
            <person name="Ahrendt S.R."/>
            <person name="Lipzen A."/>
            <person name="Sullivan W."/>
            <person name="Andreopoulos W.B."/>
            <person name="Clum A."/>
            <person name="Lindquist E."/>
            <person name="Daum C."/>
            <person name="Ramamoorthy G.K."/>
            <person name="Gryganskyi A."/>
            <person name="Culley D."/>
            <person name="Magnuson J.K."/>
            <person name="James T.Y."/>
            <person name="O'Malley M.A."/>
            <person name="Stajich J.E."/>
            <person name="Spatafora J.W."/>
            <person name="Visel A."/>
            <person name="Grigoriev I.V."/>
        </authorList>
    </citation>
    <scope>NUCLEOTIDE SEQUENCE [LARGE SCALE GENOMIC DNA]</scope>
    <source>
        <strain evidence="2 3">12-1054</strain>
    </source>
</reference>
<evidence type="ECO:0000313" key="2">
    <source>
        <dbReference type="EMBL" id="ORY86288.1"/>
    </source>
</evidence>